<dbReference type="GO" id="GO:0012505">
    <property type="term" value="C:endomembrane system"/>
    <property type="evidence" value="ECO:0007669"/>
    <property type="project" value="UniProtKB-SubCell"/>
</dbReference>
<dbReference type="Pfam" id="PF11700">
    <property type="entry name" value="ATG22"/>
    <property type="match status" value="2"/>
</dbReference>
<accession>A0A956RPM4</accession>
<organism evidence="8 9">
    <name type="scientific">Eiseniibacteriota bacterium</name>
    <dbReference type="NCBI Taxonomy" id="2212470"/>
    <lineage>
        <taxon>Bacteria</taxon>
        <taxon>Candidatus Eiseniibacteriota</taxon>
    </lineage>
</organism>
<feature type="transmembrane region" description="Helical" evidence="6">
    <location>
        <begin position="74"/>
        <end position="96"/>
    </location>
</feature>
<dbReference type="InterPro" id="IPR020846">
    <property type="entry name" value="MFS_dom"/>
</dbReference>
<evidence type="ECO:0000256" key="5">
    <source>
        <dbReference type="ARBA" id="ARBA00023136"/>
    </source>
</evidence>
<feature type="transmembrane region" description="Helical" evidence="6">
    <location>
        <begin position="103"/>
        <end position="122"/>
    </location>
</feature>
<protein>
    <submittedName>
        <fullName evidence="8">MFS transporter</fullName>
    </submittedName>
</protein>
<evidence type="ECO:0000313" key="8">
    <source>
        <dbReference type="EMBL" id="MCA9728338.1"/>
    </source>
</evidence>
<evidence type="ECO:0000256" key="3">
    <source>
        <dbReference type="ARBA" id="ARBA00022692"/>
    </source>
</evidence>
<evidence type="ECO:0000256" key="6">
    <source>
        <dbReference type="SAM" id="Phobius"/>
    </source>
</evidence>
<gene>
    <name evidence="8" type="ORF">KC729_11685</name>
</gene>
<feature type="transmembrane region" description="Helical" evidence="6">
    <location>
        <begin position="128"/>
        <end position="153"/>
    </location>
</feature>
<reference evidence="8" key="2">
    <citation type="journal article" date="2021" name="Microbiome">
        <title>Successional dynamics and alternative stable states in a saline activated sludge microbial community over 9 years.</title>
        <authorList>
            <person name="Wang Y."/>
            <person name="Ye J."/>
            <person name="Ju F."/>
            <person name="Liu L."/>
            <person name="Boyd J.A."/>
            <person name="Deng Y."/>
            <person name="Parks D.H."/>
            <person name="Jiang X."/>
            <person name="Yin X."/>
            <person name="Woodcroft B.J."/>
            <person name="Tyson G.W."/>
            <person name="Hugenholtz P."/>
            <person name="Polz M.F."/>
            <person name="Zhang T."/>
        </authorList>
    </citation>
    <scope>NUCLEOTIDE SEQUENCE</scope>
    <source>
        <strain evidence="8">HKST-UBA01</strain>
    </source>
</reference>
<dbReference type="AlphaFoldDB" id="A0A956RPM4"/>
<dbReference type="PROSITE" id="PS50850">
    <property type="entry name" value="MFS"/>
    <property type="match status" value="1"/>
</dbReference>
<feature type="domain" description="Major facilitator superfamily (MFS) profile" evidence="7">
    <location>
        <begin position="263"/>
        <end position="456"/>
    </location>
</feature>
<dbReference type="GO" id="GO:0022857">
    <property type="term" value="F:transmembrane transporter activity"/>
    <property type="evidence" value="ECO:0007669"/>
    <property type="project" value="InterPro"/>
</dbReference>
<feature type="transmembrane region" description="Helical" evidence="6">
    <location>
        <begin position="207"/>
        <end position="225"/>
    </location>
</feature>
<dbReference type="SUPFAM" id="SSF103473">
    <property type="entry name" value="MFS general substrate transporter"/>
    <property type="match status" value="1"/>
</dbReference>
<feature type="transmembrane region" description="Helical" evidence="6">
    <location>
        <begin position="392"/>
        <end position="411"/>
    </location>
</feature>
<name>A0A956RPM4_UNCEI</name>
<evidence type="ECO:0000256" key="2">
    <source>
        <dbReference type="ARBA" id="ARBA00022448"/>
    </source>
</evidence>
<evidence type="ECO:0000256" key="1">
    <source>
        <dbReference type="ARBA" id="ARBA00004127"/>
    </source>
</evidence>
<keyword evidence="5 6" id="KW-0472">Membrane</keyword>
<proteinExistence type="predicted"/>
<dbReference type="PANTHER" id="PTHR23519">
    <property type="entry name" value="AUTOPHAGY-RELATED PROTEIN 22"/>
    <property type="match status" value="1"/>
</dbReference>
<dbReference type="Proteomes" id="UP000697710">
    <property type="component" value="Unassembled WGS sequence"/>
</dbReference>
<dbReference type="EMBL" id="JAGQHR010000355">
    <property type="protein sequence ID" value="MCA9728338.1"/>
    <property type="molecule type" value="Genomic_DNA"/>
</dbReference>
<evidence type="ECO:0000313" key="9">
    <source>
        <dbReference type="Proteomes" id="UP000697710"/>
    </source>
</evidence>
<dbReference type="InterPro" id="IPR024671">
    <property type="entry name" value="Atg22-like"/>
</dbReference>
<feature type="transmembrane region" description="Helical" evidence="6">
    <location>
        <begin position="268"/>
        <end position="288"/>
    </location>
</feature>
<sequence length="456" mass="49987">MAAMSLAPPSSRSPEPRSAIPGFRARLFGYSMYDFANSAFATTILAVLYNQYYAREIAADVRLWGHPVPGATLWSAWVSACMIVVVAAAPFLGVLADRRGRRIRWLAGFWIPGVICTALLYFPERGDWLWGGAIFALAYFAFSATAIFYNALLPEVAPPAQLGRVSGIAWGIGYLGGALLLVVNLLMLQKPAWLGFPAGSLRIQDCFASVAVWWFVFTLPTLWIFRYEGRQAGAGTADSLIRETRESLAQVRRTFGHLVRQANLRRFFVAYLLYNDGVQTVVTMASIFGSAELGMEPGQLVLYFLLIQGTAFVGSIALGWLADRIGHRETLITAVVAWAILTSWAAGVGIFGNALREYWILGGIAGLFLGGIQSCSRSMIASWIPPRRESEFFGFFSIMTRVASIFGPLLYGGLLWATGSLRWAILAVTAFFIAGGIVLYGVRTDRIPDERADLAR</sequence>
<feature type="transmembrane region" description="Helical" evidence="6">
    <location>
        <begin position="331"/>
        <end position="352"/>
    </location>
</feature>
<evidence type="ECO:0000259" key="7">
    <source>
        <dbReference type="PROSITE" id="PS50850"/>
    </source>
</evidence>
<dbReference type="InterPro" id="IPR050495">
    <property type="entry name" value="ATG22/LtaA_families"/>
</dbReference>
<feature type="transmembrane region" description="Helical" evidence="6">
    <location>
        <begin position="35"/>
        <end position="54"/>
    </location>
</feature>
<evidence type="ECO:0000256" key="4">
    <source>
        <dbReference type="ARBA" id="ARBA00022989"/>
    </source>
</evidence>
<feature type="transmembrane region" description="Helical" evidence="6">
    <location>
        <begin position="358"/>
        <end position="380"/>
    </location>
</feature>
<feature type="transmembrane region" description="Helical" evidence="6">
    <location>
        <begin position="300"/>
        <end position="322"/>
    </location>
</feature>
<keyword evidence="4 6" id="KW-1133">Transmembrane helix</keyword>
<dbReference type="PANTHER" id="PTHR23519:SF1">
    <property type="entry name" value="AUTOPHAGY-RELATED PROTEIN 22"/>
    <property type="match status" value="1"/>
</dbReference>
<dbReference type="InterPro" id="IPR036259">
    <property type="entry name" value="MFS_trans_sf"/>
</dbReference>
<keyword evidence="2" id="KW-0813">Transport</keyword>
<keyword evidence="3 6" id="KW-0812">Transmembrane</keyword>
<reference evidence="8" key="1">
    <citation type="submission" date="2020-04" db="EMBL/GenBank/DDBJ databases">
        <authorList>
            <person name="Zhang T."/>
        </authorList>
    </citation>
    <scope>NUCLEOTIDE SEQUENCE</scope>
    <source>
        <strain evidence="8">HKST-UBA01</strain>
    </source>
</reference>
<comment type="caution">
    <text evidence="8">The sequence shown here is derived from an EMBL/GenBank/DDBJ whole genome shotgun (WGS) entry which is preliminary data.</text>
</comment>
<comment type="subcellular location">
    <subcellularLocation>
        <location evidence="1">Endomembrane system</location>
        <topology evidence="1">Multi-pass membrane protein</topology>
    </subcellularLocation>
</comment>
<feature type="transmembrane region" description="Helical" evidence="6">
    <location>
        <begin position="423"/>
        <end position="442"/>
    </location>
</feature>
<dbReference type="Gene3D" id="1.20.1250.20">
    <property type="entry name" value="MFS general substrate transporter like domains"/>
    <property type="match status" value="2"/>
</dbReference>
<feature type="transmembrane region" description="Helical" evidence="6">
    <location>
        <begin position="165"/>
        <end position="187"/>
    </location>
</feature>